<dbReference type="Pfam" id="PF22590">
    <property type="entry name" value="Cas3-like_C_2"/>
    <property type="match status" value="1"/>
</dbReference>
<evidence type="ECO:0000256" key="3">
    <source>
        <dbReference type="ARBA" id="ARBA00022723"/>
    </source>
</evidence>
<dbReference type="InterPro" id="IPR001650">
    <property type="entry name" value="Helicase_C-like"/>
</dbReference>
<dbReference type="GO" id="GO:0046872">
    <property type="term" value="F:metal ion binding"/>
    <property type="evidence" value="ECO:0007669"/>
    <property type="project" value="UniProtKB-KW"/>
</dbReference>
<evidence type="ECO:0000256" key="7">
    <source>
        <dbReference type="ARBA" id="ARBA00022840"/>
    </source>
</evidence>
<name>A0A316I2C8_9GAMM</name>
<comment type="caution">
    <text evidence="11">The sequence shown here is derived from an EMBL/GenBank/DDBJ whole genome shotgun (WGS) entry which is preliminary data.</text>
</comment>
<organism evidence="11 12">
    <name type="scientific">Fulvimonas soli</name>
    <dbReference type="NCBI Taxonomy" id="155197"/>
    <lineage>
        <taxon>Bacteria</taxon>
        <taxon>Pseudomonadati</taxon>
        <taxon>Pseudomonadota</taxon>
        <taxon>Gammaproteobacteria</taxon>
        <taxon>Lysobacterales</taxon>
        <taxon>Rhodanobacteraceae</taxon>
        <taxon>Fulvimonas</taxon>
    </lineage>
</organism>
<comment type="similarity">
    <text evidence="2">In the central section; belongs to the CRISPR-associated helicase Cas3 family.</text>
</comment>
<dbReference type="PROSITE" id="PS51643">
    <property type="entry name" value="HD_CAS3"/>
    <property type="match status" value="1"/>
</dbReference>
<dbReference type="GO" id="GO:0005524">
    <property type="term" value="F:ATP binding"/>
    <property type="evidence" value="ECO:0007669"/>
    <property type="project" value="UniProtKB-KW"/>
</dbReference>
<feature type="region of interest" description="Disordered" evidence="9">
    <location>
        <begin position="843"/>
        <end position="865"/>
    </location>
</feature>
<dbReference type="GO" id="GO:0004386">
    <property type="term" value="F:helicase activity"/>
    <property type="evidence" value="ECO:0007669"/>
    <property type="project" value="UniProtKB-KW"/>
</dbReference>
<evidence type="ECO:0000256" key="4">
    <source>
        <dbReference type="ARBA" id="ARBA00022741"/>
    </source>
</evidence>
<protein>
    <submittedName>
        <fullName evidence="11">CRISPR-associated endonuclease/helicase Cas3</fullName>
    </submittedName>
</protein>
<keyword evidence="3" id="KW-0479">Metal-binding</keyword>
<dbReference type="InterPro" id="IPR006483">
    <property type="entry name" value="CRISPR-assoc_Cas3_HD"/>
</dbReference>
<reference evidence="11 12" key="1">
    <citation type="submission" date="2018-05" db="EMBL/GenBank/DDBJ databases">
        <title>Genomic Encyclopedia of Type Strains, Phase IV (KMG-IV): sequencing the most valuable type-strain genomes for metagenomic binning, comparative biology and taxonomic classification.</title>
        <authorList>
            <person name="Goeker M."/>
        </authorList>
    </citation>
    <scope>NUCLEOTIDE SEQUENCE [LARGE SCALE GENOMIC DNA]</scope>
    <source>
        <strain evidence="11 12">DSM 14263</strain>
    </source>
</reference>
<dbReference type="NCBIfam" id="TIGR01596">
    <property type="entry name" value="cas3_HD"/>
    <property type="match status" value="1"/>
</dbReference>
<dbReference type="SUPFAM" id="SSF109604">
    <property type="entry name" value="HD-domain/PDEase-like"/>
    <property type="match status" value="1"/>
</dbReference>
<proteinExistence type="inferred from homology"/>
<dbReference type="EMBL" id="QGHC01000007">
    <property type="protein sequence ID" value="PWK86800.1"/>
    <property type="molecule type" value="Genomic_DNA"/>
</dbReference>
<evidence type="ECO:0000256" key="9">
    <source>
        <dbReference type="SAM" id="MobiDB-lite"/>
    </source>
</evidence>
<dbReference type="InterPro" id="IPR027417">
    <property type="entry name" value="P-loop_NTPase"/>
</dbReference>
<dbReference type="OrthoDB" id="9810236at2"/>
<evidence type="ECO:0000259" key="10">
    <source>
        <dbReference type="PROSITE" id="PS51643"/>
    </source>
</evidence>
<sequence length="991" mass="109057">MSLTPERFEEFFAALHPGQQAFPWQKRLCHAVMRGEWPHTLSLPTATGKTSCIDIALYALAAGAPRAPRRILFVVDRRVIVDEAFDHANDIAQRLRTADDGILLEVADGLRERRGVDPGGDTDPLACFQLRGGTYRDNAWARTPSQPTVVCSTVDQVGSRLLFRGYGVSDYLQPLHAGLVANDTLILLDEAHCSNPFRQTLEAIARYRTAFGSAVPTTPFAYALLSATPRATGEDNAETLSFELDAADEANDTLGRRLRARKPARLIELGERTATDPFAVRLAEQAESLAKAGANRIGIIVNRVRSAQLVFDRLTAPSSQKALFIGRMRPLDRDASMRQWRDVLRSGSTASPDKPVYVVATQCIEVGADLDFDALVTECASLDALRQRFGRLYRLGEPEGVDPQAYPPGVVVITKDSLKDDDPIYGSALRGTWAWLGEQADEQGRVDFGIAAMKPRLEGGAPAQTLVEAIDAPVMQPAYLDQWVQTSPKPEHEAEPSLFLHGARDESPDVQVCWRADLDRDKPETWADVVALCPPSVGECMSVPLVQFQRWMRGEKDMAAGDVEGFDAPDDVTVDDDTTTDRSVLVWRGDQSFVAGEPRHIRPGHTLVVPATRRGWNSLGYVPQADATNIDLAEQAMLQARRRLVMRVHPALLDRFPEGPPRQRLADLLKQQADTEETDPDAGDVLDALTDALASFATGVNGDWRTIAARSLRTQQGRSSFRVKKYPGSKDAPGKGWIIERKHPLPLRLMPNFSEAFHVGDFTTEDDSSSFTTVVPLKKHLAGVADFARAYATACGLPAVLVDDIALAASLHDLGKADPRFQSMLRGGAPAFASGKLDGLLAKSNGAQDRRSRDRARHRSGYPEGGRHELLSLKLAQSSDEVKAQAHDLDLVLHLIASHHGRCRPFAPVVEDAQGCELVLADNGRSYRHFGPTGTERIDSGISDRFWRLVRKYGWWGLAYLEAIHMLADHRRSEFEERTASEPEQEIGDGE</sequence>
<dbReference type="GO" id="GO:0051607">
    <property type="term" value="P:defense response to virus"/>
    <property type="evidence" value="ECO:0007669"/>
    <property type="project" value="UniProtKB-KW"/>
</dbReference>
<evidence type="ECO:0000313" key="12">
    <source>
        <dbReference type="Proteomes" id="UP000245812"/>
    </source>
</evidence>
<keyword evidence="5" id="KW-0378">Hydrolase</keyword>
<dbReference type="InterPro" id="IPR013444">
    <property type="entry name" value="Helicase_Cas3_CRISPR-ass_Anaes"/>
</dbReference>
<evidence type="ECO:0000256" key="5">
    <source>
        <dbReference type="ARBA" id="ARBA00022801"/>
    </source>
</evidence>
<dbReference type="InterPro" id="IPR038257">
    <property type="entry name" value="CRISPR-assoc_Cas3_HD_sf"/>
</dbReference>
<evidence type="ECO:0000256" key="6">
    <source>
        <dbReference type="ARBA" id="ARBA00022806"/>
    </source>
</evidence>
<dbReference type="Gene3D" id="1.10.3210.30">
    <property type="match status" value="1"/>
</dbReference>
<dbReference type="GO" id="GO:0016787">
    <property type="term" value="F:hydrolase activity"/>
    <property type="evidence" value="ECO:0007669"/>
    <property type="project" value="UniProtKB-KW"/>
</dbReference>
<dbReference type="RefSeq" id="WP_109723793.1">
    <property type="nucleotide sequence ID" value="NZ_MSZV01000014.1"/>
</dbReference>
<dbReference type="SMART" id="SM00490">
    <property type="entry name" value="HELICc"/>
    <property type="match status" value="1"/>
</dbReference>
<keyword evidence="6 11" id="KW-0347">Helicase</keyword>
<dbReference type="NCBIfam" id="TIGR02621">
    <property type="entry name" value="cas3_GSU0051"/>
    <property type="match status" value="1"/>
</dbReference>
<dbReference type="Pfam" id="PF18019">
    <property type="entry name" value="Cas3_HD"/>
    <property type="match status" value="1"/>
</dbReference>
<evidence type="ECO:0000256" key="1">
    <source>
        <dbReference type="ARBA" id="ARBA00006847"/>
    </source>
</evidence>
<accession>A0A316I2C8</accession>
<dbReference type="Proteomes" id="UP000245812">
    <property type="component" value="Unassembled WGS sequence"/>
</dbReference>
<evidence type="ECO:0000256" key="2">
    <source>
        <dbReference type="ARBA" id="ARBA00009046"/>
    </source>
</evidence>
<evidence type="ECO:0000256" key="8">
    <source>
        <dbReference type="ARBA" id="ARBA00023118"/>
    </source>
</evidence>
<keyword evidence="11" id="KW-0540">Nuclease</keyword>
<comment type="similarity">
    <text evidence="1">In the N-terminal section; belongs to the CRISPR-associated nuclease Cas3-HD family.</text>
</comment>
<keyword evidence="4" id="KW-0547">Nucleotide-binding</keyword>
<keyword evidence="12" id="KW-1185">Reference proteome</keyword>
<keyword evidence="11" id="KW-0255">Endonuclease</keyword>
<dbReference type="GO" id="GO:0004519">
    <property type="term" value="F:endonuclease activity"/>
    <property type="evidence" value="ECO:0007669"/>
    <property type="project" value="UniProtKB-KW"/>
</dbReference>
<dbReference type="AlphaFoldDB" id="A0A316I2C8"/>
<keyword evidence="7" id="KW-0067">ATP-binding</keyword>
<keyword evidence="8" id="KW-0051">Antiviral defense</keyword>
<dbReference type="InterPro" id="IPR054712">
    <property type="entry name" value="Cas3-like_dom"/>
</dbReference>
<dbReference type="SUPFAM" id="SSF52540">
    <property type="entry name" value="P-loop containing nucleoside triphosphate hydrolases"/>
    <property type="match status" value="1"/>
</dbReference>
<dbReference type="Gene3D" id="3.40.50.300">
    <property type="entry name" value="P-loop containing nucleotide triphosphate hydrolases"/>
    <property type="match status" value="2"/>
</dbReference>
<feature type="domain" description="HD Cas3-type" evidence="10">
    <location>
        <begin position="770"/>
        <end position="971"/>
    </location>
</feature>
<gene>
    <name evidence="11" type="ORF">C7456_107191</name>
</gene>
<evidence type="ECO:0000313" key="11">
    <source>
        <dbReference type="EMBL" id="PWK86800.1"/>
    </source>
</evidence>